<dbReference type="InterPro" id="IPR020846">
    <property type="entry name" value="MFS_dom"/>
</dbReference>
<organism evidence="6 7">
    <name type="scientific">Stomoxys calcitrans</name>
    <name type="common">Stable fly</name>
    <name type="synonym">Conops calcitrans</name>
    <dbReference type="NCBI Taxonomy" id="35570"/>
    <lineage>
        <taxon>Eukaryota</taxon>
        <taxon>Metazoa</taxon>
        <taxon>Ecdysozoa</taxon>
        <taxon>Arthropoda</taxon>
        <taxon>Hexapoda</taxon>
        <taxon>Insecta</taxon>
        <taxon>Pterygota</taxon>
        <taxon>Neoptera</taxon>
        <taxon>Endopterygota</taxon>
        <taxon>Diptera</taxon>
        <taxon>Brachycera</taxon>
        <taxon>Muscomorpha</taxon>
        <taxon>Muscoidea</taxon>
        <taxon>Muscidae</taxon>
        <taxon>Stomoxys</taxon>
    </lineage>
</organism>
<reference evidence="6" key="1">
    <citation type="submission" date="2020-05" db="UniProtKB">
        <authorList>
            <consortium name="EnsemblMetazoa"/>
        </authorList>
    </citation>
    <scope>IDENTIFICATION</scope>
    <source>
        <strain evidence="6">USDA</strain>
    </source>
</reference>
<dbReference type="PANTHER" id="PTHR11388">
    <property type="entry name" value="ORGANIC ANION TRANSPORTER"/>
    <property type="match status" value="1"/>
</dbReference>
<evidence type="ECO:0000256" key="4">
    <source>
        <dbReference type="SAM" id="Phobius"/>
    </source>
</evidence>
<dbReference type="InterPro" id="IPR036259">
    <property type="entry name" value="MFS_trans_sf"/>
</dbReference>
<evidence type="ECO:0000256" key="1">
    <source>
        <dbReference type="ARBA" id="ARBA00004141"/>
    </source>
</evidence>
<keyword evidence="4" id="KW-0812">Transmembrane</keyword>
<dbReference type="PANTHER" id="PTHR11388:SF100">
    <property type="entry name" value="SOLUTE CARRIER ORGANIC ANION TRANSPORTER FAMILY MEMBER 4A1"/>
    <property type="match status" value="1"/>
</dbReference>
<dbReference type="AlphaFoldDB" id="A0A1I8PUF7"/>
<dbReference type="GO" id="GO:0016323">
    <property type="term" value="C:basolateral plasma membrane"/>
    <property type="evidence" value="ECO:0007669"/>
    <property type="project" value="TreeGrafter"/>
</dbReference>
<feature type="transmembrane region" description="Helical" evidence="4">
    <location>
        <begin position="52"/>
        <end position="77"/>
    </location>
</feature>
<dbReference type="PROSITE" id="PS50850">
    <property type="entry name" value="MFS"/>
    <property type="match status" value="1"/>
</dbReference>
<proteinExistence type="predicted"/>
<evidence type="ECO:0000259" key="5">
    <source>
        <dbReference type="PROSITE" id="PS50850"/>
    </source>
</evidence>
<keyword evidence="7" id="KW-1185">Reference proteome</keyword>
<dbReference type="VEuPathDB" id="VectorBase:SCAU011221"/>
<dbReference type="EnsemblMetazoa" id="SCAU011221-RA">
    <property type="protein sequence ID" value="SCAU011221-PA"/>
    <property type="gene ID" value="SCAU011221"/>
</dbReference>
<feature type="transmembrane region" description="Helical" evidence="4">
    <location>
        <begin position="89"/>
        <end position="108"/>
    </location>
</feature>
<keyword evidence="4" id="KW-1133">Transmembrane helix</keyword>
<dbReference type="STRING" id="35570.A0A1I8PUF7"/>
<feature type="domain" description="Major facilitator superfamily (MFS) profile" evidence="5">
    <location>
        <begin position="51"/>
        <end position="268"/>
    </location>
</feature>
<feature type="transmembrane region" description="Helical" evidence="4">
    <location>
        <begin position="120"/>
        <end position="142"/>
    </location>
</feature>
<evidence type="ECO:0000256" key="3">
    <source>
        <dbReference type="SAM" id="MobiDB-lite"/>
    </source>
</evidence>
<keyword evidence="4" id="KW-0472">Membrane</keyword>
<evidence type="ECO:0000313" key="6">
    <source>
        <dbReference type="EnsemblMetazoa" id="SCAU011221-PA"/>
    </source>
</evidence>
<sequence length="268" mass="29569">MDNNNDLNQVQTPSTVDRSSASTETFMDSQRFGWCRFKPKCLQRFCTAKWALFWLCWGGAMQGLIVNGFINVVITTIERRFGLRSRQTGLVASGYDIASFLCLVPVTYFGGRLGASKPRIIAWGVMLLGIGSLTFALPHFLVGPYRATMSATSTCRAVSWENNHTLQSCDLKNAVDSSNVVNISDEAADNLTWTVWLFFAAQLLHGAGASPLFTLGVTYIDENVSKKMSSVYLGTYYTMTMLGPALGYVLGGQLLLIYTDFLHIDTSE</sequence>
<feature type="transmembrane region" description="Helical" evidence="4">
    <location>
        <begin position="236"/>
        <end position="258"/>
    </location>
</feature>
<keyword evidence="2" id="KW-1015">Disulfide bond</keyword>
<dbReference type="Proteomes" id="UP000095300">
    <property type="component" value="Unassembled WGS sequence"/>
</dbReference>
<dbReference type="GO" id="GO:0043252">
    <property type="term" value="P:sodium-independent organic anion transport"/>
    <property type="evidence" value="ECO:0007669"/>
    <property type="project" value="TreeGrafter"/>
</dbReference>
<gene>
    <name evidence="6" type="primary">106088385</name>
</gene>
<accession>A0A1I8PUF7</accession>
<evidence type="ECO:0000256" key="2">
    <source>
        <dbReference type="ARBA" id="ARBA00023157"/>
    </source>
</evidence>
<feature type="region of interest" description="Disordered" evidence="3">
    <location>
        <begin position="1"/>
        <end position="22"/>
    </location>
</feature>
<dbReference type="SUPFAM" id="SSF103473">
    <property type="entry name" value="MFS general substrate transporter"/>
    <property type="match status" value="1"/>
</dbReference>
<name>A0A1I8PUF7_STOCA</name>
<dbReference type="InterPro" id="IPR004156">
    <property type="entry name" value="OATP"/>
</dbReference>
<comment type="subcellular location">
    <subcellularLocation>
        <location evidence="1">Membrane</location>
        <topology evidence="1">Multi-pass membrane protein</topology>
    </subcellularLocation>
</comment>
<evidence type="ECO:0000313" key="7">
    <source>
        <dbReference type="Proteomes" id="UP000095300"/>
    </source>
</evidence>
<dbReference type="Gene3D" id="1.20.1250.20">
    <property type="entry name" value="MFS general substrate transporter like domains"/>
    <property type="match status" value="1"/>
</dbReference>
<protein>
    <recommendedName>
        <fullName evidence="5">Major facilitator superfamily (MFS) profile domain-containing protein</fullName>
    </recommendedName>
</protein>
<dbReference type="GO" id="GO:0015347">
    <property type="term" value="F:sodium-independent organic anion transmembrane transporter activity"/>
    <property type="evidence" value="ECO:0007669"/>
    <property type="project" value="TreeGrafter"/>
</dbReference>
<dbReference type="OrthoDB" id="5062115at2759"/>
<dbReference type="Pfam" id="PF03137">
    <property type="entry name" value="OATP"/>
    <property type="match status" value="1"/>
</dbReference>